<comment type="caution">
    <text evidence="2">The sequence shown here is derived from an EMBL/GenBank/DDBJ whole genome shotgun (WGS) entry which is preliminary data.</text>
</comment>
<dbReference type="EMBL" id="JAXAVW010000010">
    <property type="protein sequence ID" value="MDX8031394.1"/>
    <property type="molecule type" value="Genomic_DNA"/>
</dbReference>
<dbReference type="InterPro" id="IPR011749">
    <property type="entry name" value="CHP02243"/>
</dbReference>
<organism evidence="2 3">
    <name type="scientific">Lentzea miocenica</name>
    <dbReference type="NCBI Taxonomy" id="3095431"/>
    <lineage>
        <taxon>Bacteria</taxon>
        <taxon>Bacillati</taxon>
        <taxon>Actinomycetota</taxon>
        <taxon>Actinomycetes</taxon>
        <taxon>Pseudonocardiales</taxon>
        <taxon>Pseudonocardiaceae</taxon>
        <taxon>Lentzea</taxon>
    </lineage>
</organism>
<feature type="region of interest" description="Disordered" evidence="1">
    <location>
        <begin position="686"/>
        <end position="707"/>
    </location>
</feature>
<proteinExistence type="predicted"/>
<feature type="compositionally biased region" description="Pro residues" evidence="1">
    <location>
        <begin position="698"/>
        <end position="707"/>
    </location>
</feature>
<evidence type="ECO:0000256" key="1">
    <source>
        <dbReference type="SAM" id="MobiDB-lite"/>
    </source>
</evidence>
<evidence type="ECO:0000313" key="3">
    <source>
        <dbReference type="Proteomes" id="UP001285521"/>
    </source>
</evidence>
<gene>
    <name evidence="2" type="ORF">SK803_14290</name>
</gene>
<protein>
    <submittedName>
        <fullName evidence="2">Baseplate assembly protein</fullName>
    </submittedName>
</protein>
<dbReference type="RefSeq" id="WP_319966457.1">
    <property type="nucleotide sequence ID" value="NZ_JAXAVW010000010.1"/>
</dbReference>
<reference evidence="2 3" key="2">
    <citation type="submission" date="2023-11" db="EMBL/GenBank/DDBJ databases">
        <authorList>
            <person name="Lara A.C."/>
            <person name="Chronakova A."/>
        </authorList>
    </citation>
    <scope>NUCLEOTIDE SEQUENCE [LARGE SCALE GENOMIC DNA]</scope>
    <source>
        <strain evidence="2 3">BCCO 10_0856</strain>
    </source>
</reference>
<reference evidence="2 3" key="1">
    <citation type="submission" date="2023-11" db="EMBL/GenBank/DDBJ databases">
        <title>Lentzea sokolovensis, sp. nov., Lentzea kristufkii, sp. nov., and Lentzea miocenensis, sp. nov., rare actinobacteria from Sokolov Coal Basin, Miocene lacustrine sediment, Czech Republic.</title>
        <authorList>
            <person name="Lara A."/>
            <person name="Kotroba L."/>
            <person name="Nouioui I."/>
            <person name="Neumann-Schaal M."/>
            <person name="Mast Y."/>
            <person name="Chronakova A."/>
        </authorList>
    </citation>
    <scope>NUCLEOTIDE SEQUENCE [LARGE SCALE GENOMIC DNA]</scope>
    <source>
        <strain evidence="2 3">BCCO 10_0856</strain>
    </source>
</reference>
<keyword evidence="3" id="KW-1185">Reference proteome</keyword>
<dbReference type="NCBIfam" id="TIGR02243">
    <property type="entry name" value="putative baseplate assembly protein"/>
    <property type="match status" value="1"/>
</dbReference>
<sequence>MPFPPPVLDDRRFADLLEELSRRIPVYAPEWTDPSPADPGMTLLDLMAFLGESVLHRFNQIPDATRLWLLRLLAVPLHPAHPATGLIVCTPRTGAVVLPFPFLVKAGETRFETNEDVTALPVTAIVAAKIAAEAPLDGDDDVLSRADAALDAVEAPEDAKRLYYTTEVLGAAPLDVPNAVDHALWLALVAVDEKARDTLLAKDSVLSGAVLNVGVVLTPDVPSLVSQASGEPAGQITWVVSTPDDSPRYRALDIVADGTRGLRQDGVVRLRLPDVTELGLVEPPPDGAGTGDFPPPLEGDPPVVCWLRGTPVSGGPDIPALRWAGVNAATIVQAVTTAPEFLGTGTGQPGQTYPFAHRPVQDAELTVVVEVEEPGGWTPWVRVDSFAASARDDRHWTLDAEAGTATFGDTVRGRAPQQNERIRVLRYRFGGGAEGNVPAGAIDKHESNEQVDVTNPQPTAGGAPAETLADGLERIPGEFRRHDRAVTRSDFAELALATPGREVGRAECLPLFHPRTRATDAAGVVTVVVWPRHDQAHPDAPRPERGLLRRVCAHLDSRRLITTELYVVPPEYRKVAVSVAVRAKPGYSADAVRRWVELVIRQYLAPLPPFGPEGRGWPLGRRVHSPELQAAALQVEGVEYIASLGVAELAEDGSWVARTVLLEPWEVVELAAIVVVVGDAAPPFGTLPPGPDLDGTPVPVPVPKKVC</sequence>
<accession>A0ABU4SZR2</accession>
<name>A0ABU4SZR2_9PSEU</name>
<evidence type="ECO:0000313" key="2">
    <source>
        <dbReference type="EMBL" id="MDX8031394.1"/>
    </source>
</evidence>
<dbReference type="Proteomes" id="UP001285521">
    <property type="component" value="Unassembled WGS sequence"/>
</dbReference>